<dbReference type="InterPro" id="IPR014729">
    <property type="entry name" value="Rossmann-like_a/b/a_fold"/>
</dbReference>
<evidence type="ECO:0000256" key="5">
    <source>
        <dbReference type="ARBA" id="ARBA00022840"/>
    </source>
</evidence>
<feature type="active site" description="For glutaminase activity" evidence="7">
    <location>
        <position position="112"/>
    </location>
</feature>
<dbReference type="NCBIfam" id="TIGR00552">
    <property type="entry name" value="nadE"/>
    <property type="match status" value="1"/>
</dbReference>
<dbReference type="AlphaFoldDB" id="A0A1H7XCT4"/>
<comment type="catalytic activity">
    <reaction evidence="7 8">
        <text>deamido-NAD(+) + L-glutamine + ATP + H2O = L-glutamate + AMP + diphosphate + NAD(+) + H(+)</text>
        <dbReference type="Rhea" id="RHEA:24384"/>
        <dbReference type="ChEBI" id="CHEBI:15377"/>
        <dbReference type="ChEBI" id="CHEBI:15378"/>
        <dbReference type="ChEBI" id="CHEBI:29985"/>
        <dbReference type="ChEBI" id="CHEBI:30616"/>
        <dbReference type="ChEBI" id="CHEBI:33019"/>
        <dbReference type="ChEBI" id="CHEBI:57540"/>
        <dbReference type="ChEBI" id="CHEBI:58359"/>
        <dbReference type="ChEBI" id="CHEBI:58437"/>
        <dbReference type="ChEBI" id="CHEBI:456215"/>
        <dbReference type="EC" id="6.3.5.1"/>
    </reaction>
</comment>
<name>A0A1H7XCT4_OLID1</name>
<dbReference type="SUPFAM" id="SSF56317">
    <property type="entry name" value="Carbon-nitrogen hydrolase"/>
    <property type="match status" value="1"/>
</dbReference>
<dbReference type="GO" id="GO:0005737">
    <property type="term" value="C:cytoplasm"/>
    <property type="evidence" value="ECO:0007669"/>
    <property type="project" value="InterPro"/>
</dbReference>
<dbReference type="OrthoDB" id="9803818at2"/>
<feature type="binding site" evidence="7">
    <location>
        <position position="182"/>
    </location>
    <ligand>
        <name>L-glutamine</name>
        <dbReference type="ChEBI" id="CHEBI:58359"/>
    </ligand>
</feature>
<accession>A0A1H7XCT4</accession>
<evidence type="ECO:0000256" key="3">
    <source>
        <dbReference type="ARBA" id="ARBA00022598"/>
    </source>
</evidence>
<dbReference type="GO" id="GO:0005524">
    <property type="term" value="F:ATP binding"/>
    <property type="evidence" value="ECO:0007669"/>
    <property type="project" value="UniProtKB-UniRule"/>
</dbReference>
<dbReference type="PANTHER" id="PTHR23090">
    <property type="entry name" value="NH 3 /GLUTAMINE-DEPENDENT NAD + SYNTHETASE"/>
    <property type="match status" value="1"/>
</dbReference>
<dbReference type="SUPFAM" id="SSF52402">
    <property type="entry name" value="Adenine nucleotide alpha hydrolases-like"/>
    <property type="match status" value="1"/>
</dbReference>
<keyword evidence="4 7" id="KW-0547">Nucleotide-binding</keyword>
<sequence>MVIAIVQLNYHIGNFEENTKKILDNLNKAKNRGADLVVFPEITVGGYLAKDLFRYKSFLDACDASINEIAIACEGIACIIGAPVRTQLTRAKALYNSALFLADGKVQEVVHKTLLPDYDVFDEYRYFEPNDVFKCIDYRGVKIALTICEDLWNENFPSLYKEDPMAKLFQDAPDVMINIAASPFSETHFNTRQAVMTSHIRKYKLPAFYVNTFGAHTDIIFDGRSLVYNKDAKIVDVLKGFEEDLRLYEVTDKEITSVEVTTSYEELSNIANIHQALVLGIRDFFQKSGFKKAILGLSGGIDSAVVAALACEALGSANVMGVLMPSVYSSEHSLKDALDLVKNTGCEHEIIAIKEATEALDSMLAPAFKGKESDITEENIQARVRSIILMAISNKHGYILLNTSNKSEAAVGYGTLYGDMAGALGVIGDVFKTKVYELARFINRNGVIIPENTITKAPSAELRPDQKDSDSLPEYDILDAILDLYIEQEWSAAEIISKGYEKELVFSVIKLVNGAEFKRFQSPPILRITRKAFGAGRSMPLVAKYPF</sequence>
<protein>
    <recommendedName>
        <fullName evidence="7 8">Glutamine-dependent NAD(+) synthetase</fullName>
        <ecNumber evidence="7 8">6.3.5.1</ecNumber>
    </recommendedName>
    <alternativeName>
        <fullName evidence="7 8">NAD(+) synthase [glutamine-hydrolyzing]</fullName>
    </alternativeName>
</protein>
<feature type="binding site" evidence="7">
    <location>
        <position position="518"/>
    </location>
    <ligand>
        <name>deamido-NAD(+)</name>
        <dbReference type="ChEBI" id="CHEBI:58437"/>
        <note>ligand shared between two neighboring subunits</note>
    </ligand>
</feature>
<keyword evidence="3 7" id="KW-0436">Ligase</keyword>
<evidence type="ECO:0000256" key="6">
    <source>
        <dbReference type="ARBA" id="ARBA00023027"/>
    </source>
</evidence>
<dbReference type="HAMAP" id="MF_02090">
    <property type="entry name" value="NadE_glutamine_dep"/>
    <property type="match status" value="1"/>
</dbReference>
<dbReference type="PIRSF" id="PIRSF006630">
    <property type="entry name" value="NADS_GAT"/>
    <property type="match status" value="1"/>
</dbReference>
<reference evidence="12" key="1">
    <citation type="submission" date="2016-10" db="EMBL/GenBank/DDBJ databases">
        <authorList>
            <person name="Varghese N."/>
            <person name="Submissions S."/>
        </authorList>
    </citation>
    <scope>NUCLEOTIDE SEQUENCE [LARGE SCALE GENOMIC DNA]</scope>
    <source>
        <strain evidence="12">DSM 18733</strain>
    </source>
</reference>
<evidence type="ECO:0000256" key="4">
    <source>
        <dbReference type="ARBA" id="ARBA00022741"/>
    </source>
</evidence>
<dbReference type="EMBL" id="FOAF01000010">
    <property type="protein sequence ID" value="SEM30829.1"/>
    <property type="molecule type" value="Genomic_DNA"/>
</dbReference>
<dbReference type="Pfam" id="PF00795">
    <property type="entry name" value="CN_hydrolase"/>
    <property type="match status" value="1"/>
</dbReference>
<comment type="function">
    <text evidence="7">Catalyzes the ATP-dependent amidation of deamido-NAD to form NAD. Uses L-glutamine as a nitrogen source.</text>
</comment>
<feature type="active site" description="Nucleophile; for glutaminase activity" evidence="7">
    <location>
        <position position="148"/>
    </location>
</feature>
<dbReference type="GO" id="GO:0003952">
    <property type="term" value="F:NAD+ synthase (glutamine-hydrolyzing) activity"/>
    <property type="evidence" value="ECO:0007669"/>
    <property type="project" value="UniProtKB-UniRule"/>
</dbReference>
<dbReference type="FunFam" id="3.40.50.620:FF:000106">
    <property type="entry name" value="Glutamine-dependent NAD(+) synthetase"/>
    <property type="match status" value="1"/>
</dbReference>
<dbReference type="CDD" id="cd00553">
    <property type="entry name" value="NAD_synthase"/>
    <property type="match status" value="1"/>
</dbReference>
<dbReference type="InterPro" id="IPR014445">
    <property type="entry name" value="Gln-dep_NAD_synthase"/>
</dbReference>
<evidence type="ECO:0000256" key="2">
    <source>
        <dbReference type="ARBA" id="ARBA00007145"/>
    </source>
</evidence>
<comment type="pathway">
    <text evidence="1 7 8">Cofactor biosynthesis; NAD(+) biosynthesis; NAD(+) from deamido-NAD(+) (L-Gln route): step 1/1.</text>
</comment>
<dbReference type="Pfam" id="PF02540">
    <property type="entry name" value="NAD_synthase"/>
    <property type="match status" value="1"/>
</dbReference>
<dbReference type="GO" id="GO:0009435">
    <property type="term" value="P:NAD+ biosynthetic process"/>
    <property type="evidence" value="ECO:0007669"/>
    <property type="project" value="UniProtKB-UniRule"/>
</dbReference>
<keyword evidence="6 7" id="KW-0520">NAD</keyword>
<dbReference type="CDD" id="cd07570">
    <property type="entry name" value="GAT_Gln-NAD-synth"/>
    <property type="match status" value="1"/>
</dbReference>
<dbReference type="NCBIfam" id="NF010588">
    <property type="entry name" value="PRK13981.1"/>
    <property type="match status" value="1"/>
</dbReference>
<dbReference type="InterPro" id="IPR036526">
    <property type="entry name" value="C-N_Hydrolase_sf"/>
</dbReference>
<evidence type="ECO:0000256" key="8">
    <source>
        <dbReference type="PIRNR" id="PIRNR006630"/>
    </source>
</evidence>
<feature type="domain" description="CN hydrolase" evidence="10">
    <location>
        <begin position="1"/>
        <end position="257"/>
    </location>
</feature>
<comment type="caution">
    <text evidence="7">Lacks conserved residue(s) required for the propagation of feature annotation.</text>
</comment>
<gene>
    <name evidence="7" type="primary">nadE</name>
    <name evidence="11" type="ORF">SAMN05661044_04813</name>
</gene>
<feature type="binding site" evidence="7">
    <location>
        <position position="118"/>
    </location>
    <ligand>
        <name>L-glutamine</name>
        <dbReference type="ChEBI" id="CHEBI:58359"/>
    </ligand>
</feature>
<organism evidence="11 12">
    <name type="scientific">Olivibacter domesticus</name>
    <name type="common">Pseudosphingobacterium domesticum</name>
    <dbReference type="NCBI Taxonomy" id="407022"/>
    <lineage>
        <taxon>Bacteria</taxon>
        <taxon>Pseudomonadati</taxon>
        <taxon>Bacteroidota</taxon>
        <taxon>Sphingobacteriia</taxon>
        <taxon>Sphingobacteriales</taxon>
        <taxon>Sphingobacteriaceae</taxon>
        <taxon>Olivibacter</taxon>
    </lineage>
</organism>
<feature type="active site" description="Proton acceptor; for glutaminase activity" evidence="7">
    <location>
        <position position="41"/>
    </location>
</feature>
<comment type="similarity">
    <text evidence="2 7 8">In the C-terminal section; belongs to the NAD synthetase family.</text>
</comment>
<dbReference type="InterPro" id="IPR022310">
    <property type="entry name" value="NAD/GMP_synthase"/>
</dbReference>
<dbReference type="GO" id="GO:0008795">
    <property type="term" value="F:NAD+ synthase activity"/>
    <property type="evidence" value="ECO:0007669"/>
    <property type="project" value="UniProtKB-UniRule"/>
</dbReference>
<keyword evidence="12" id="KW-1185">Reference proteome</keyword>
<evidence type="ECO:0000259" key="10">
    <source>
        <dbReference type="PROSITE" id="PS50263"/>
    </source>
</evidence>
<dbReference type="STRING" id="407022.SAMN05661044_04813"/>
<dbReference type="Proteomes" id="UP000199421">
    <property type="component" value="Unassembled WGS sequence"/>
</dbReference>
<proteinExistence type="inferred from homology"/>
<dbReference type="Gene3D" id="3.40.50.620">
    <property type="entry name" value="HUPs"/>
    <property type="match status" value="1"/>
</dbReference>
<dbReference type="PANTHER" id="PTHR23090:SF9">
    <property type="entry name" value="GLUTAMINE-DEPENDENT NAD(+) SYNTHETASE"/>
    <property type="match status" value="1"/>
</dbReference>
<dbReference type="GO" id="GO:0004359">
    <property type="term" value="F:glutaminase activity"/>
    <property type="evidence" value="ECO:0007669"/>
    <property type="project" value="InterPro"/>
</dbReference>
<feature type="binding site" evidence="7">
    <location>
        <begin position="296"/>
        <end position="303"/>
    </location>
    <ligand>
        <name>ATP</name>
        <dbReference type="ChEBI" id="CHEBI:30616"/>
    </ligand>
</feature>
<dbReference type="UniPathway" id="UPA00253">
    <property type="reaction ID" value="UER00334"/>
</dbReference>
<evidence type="ECO:0000313" key="12">
    <source>
        <dbReference type="Proteomes" id="UP000199421"/>
    </source>
</evidence>
<evidence type="ECO:0000313" key="11">
    <source>
        <dbReference type="EMBL" id="SEM30829.1"/>
    </source>
</evidence>
<dbReference type="InterPro" id="IPR003694">
    <property type="entry name" value="NAD_synthase"/>
</dbReference>
<dbReference type="InterPro" id="IPR003010">
    <property type="entry name" value="C-N_Hydrolase"/>
</dbReference>
<dbReference type="Gene3D" id="3.60.110.10">
    <property type="entry name" value="Carbon-nitrogen hydrolase"/>
    <property type="match status" value="1"/>
</dbReference>
<dbReference type="RefSeq" id="WP_093330195.1">
    <property type="nucleotide sequence ID" value="NZ_FOAF01000010.1"/>
</dbReference>
<keyword evidence="5 7" id="KW-0067">ATP-binding</keyword>
<dbReference type="EC" id="6.3.5.1" evidence="7 8"/>
<evidence type="ECO:0000256" key="9">
    <source>
        <dbReference type="RuleBase" id="RU003811"/>
    </source>
</evidence>
<comment type="similarity">
    <text evidence="9">Belongs to the NAD synthetase family.</text>
</comment>
<feature type="binding site" evidence="7">
    <location>
        <position position="408"/>
    </location>
    <ligand>
        <name>deamido-NAD(+)</name>
        <dbReference type="ChEBI" id="CHEBI:58437"/>
        <note>ligand shared between two neighboring subunits</note>
    </ligand>
</feature>
<evidence type="ECO:0000256" key="7">
    <source>
        <dbReference type="HAMAP-Rule" id="MF_02090"/>
    </source>
</evidence>
<feature type="binding site" evidence="7">
    <location>
        <position position="403"/>
    </location>
    <ligand>
        <name>ATP</name>
        <dbReference type="ChEBI" id="CHEBI:30616"/>
    </ligand>
</feature>
<dbReference type="PROSITE" id="PS50263">
    <property type="entry name" value="CN_HYDROLASE"/>
    <property type="match status" value="1"/>
</dbReference>
<feature type="binding site" evidence="7">
    <location>
        <position position="379"/>
    </location>
    <ligand>
        <name>deamido-NAD(+)</name>
        <dbReference type="ChEBI" id="CHEBI:58437"/>
        <note>ligand shared between two neighboring subunits</note>
    </ligand>
</feature>
<evidence type="ECO:0000256" key="1">
    <source>
        <dbReference type="ARBA" id="ARBA00005188"/>
    </source>
</evidence>